<dbReference type="AlphaFoldDB" id="A0A9P5YU91"/>
<dbReference type="EMBL" id="MU155313">
    <property type="protein sequence ID" value="KAF9475938.1"/>
    <property type="molecule type" value="Genomic_DNA"/>
</dbReference>
<organism evidence="1 2">
    <name type="scientific">Pholiota conissans</name>
    <dbReference type="NCBI Taxonomy" id="109636"/>
    <lineage>
        <taxon>Eukaryota</taxon>
        <taxon>Fungi</taxon>
        <taxon>Dikarya</taxon>
        <taxon>Basidiomycota</taxon>
        <taxon>Agaricomycotina</taxon>
        <taxon>Agaricomycetes</taxon>
        <taxon>Agaricomycetidae</taxon>
        <taxon>Agaricales</taxon>
        <taxon>Agaricineae</taxon>
        <taxon>Strophariaceae</taxon>
        <taxon>Pholiota</taxon>
    </lineage>
</organism>
<accession>A0A9P5YU91</accession>
<gene>
    <name evidence="1" type="ORF">BDN70DRAFT_897777</name>
</gene>
<evidence type="ECO:0000313" key="1">
    <source>
        <dbReference type="EMBL" id="KAF9475938.1"/>
    </source>
</evidence>
<name>A0A9P5YU91_9AGAR</name>
<reference evidence="1" key="1">
    <citation type="submission" date="2020-11" db="EMBL/GenBank/DDBJ databases">
        <authorList>
            <consortium name="DOE Joint Genome Institute"/>
            <person name="Ahrendt S."/>
            <person name="Riley R."/>
            <person name="Andreopoulos W."/>
            <person name="Labutti K."/>
            <person name="Pangilinan J."/>
            <person name="Ruiz-Duenas F.J."/>
            <person name="Barrasa J.M."/>
            <person name="Sanchez-Garcia M."/>
            <person name="Camarero S."/>
            <person name="Miyauchi S."/>
            <person name="Serrano A."/>
            <person name="Linde D."/>
            <person name="Babiker R."/>
            <person name="Drula E."/>
            <person name="Ayuso-Fernandez I."/>
            <person name="Pacheco R."/>
            <person name="Padilla G."/>
            <person name="Ferreira P."/>
            <person name="Barriuso J."/>
            <person name="Kellner H."/>
            <person name="Castanera R."/>
            <person name="Alfaro M."/>
            <person name="Ramirez L."/>
            <person name="Pisabarro A.G."/>
            <person name="Kuo A."/>
            <person name="Tritt A."/>
            <person name="Lipzen A."/>
            <person name="He G."/>
            <person name="Yan M."/>
            <person name="Ng V."/>
            <person name="Cullen D."/>
            <person name="Martin F."/>
            <person name="Rosso M.-N."/>
            <person name="Henrissat B."/>
            <person name="Hibbett D."/>
            <person name="Martinez A.T."/>
            <person name="Grigoriev I.V."/>
        </authorList>
    </citation>
    <scope>NUCLEOTIDE SEQUENCE</scope>
    <source>
        <strain evidence="1">CIRM-BRFM 674</strain>
    </source>
</reference>
<comment type="caution">
    <text evidence="1">The sequence shown here is derived from an EMBL/GenBank/DDBJ whole genome shotgun (WGS) entry which is preliminary data.</text>
</comment>
<keyword evidence="2" id="KW-1185">Reference proteome</keyword>
<protein>
    <submittedName>
        <fullName evidence="1">Uncharacterized protein</fullName>
    </submittedName>
</protein>
<proteinExistence type="predicted"/>
<evidence type="ECO:0000313" key="2">
    <source>
        <dbReference type="Proteomes" id="UP000807469"/>
    </source>
</evidence>
<sequence length="167" mass="18703">MDAKFQELDRNVKIAIFTSNVRHIHGNFYNVAKFLLNNRPDFYIKLAHKADNKRSRGFGDARCLELGVESSQRIVRRGWGTAIKERMSRRCNEHTPSSFRAVDEPFEELEKSVAVSLTGAGESYSTYNTSVGMTKICHAVVLWLKTAISEVTACKGVSEKKGSANNS</sequence>
<dbReference type="Proteomes" id="UP000807469">
    <property type="component" value="Unassembled WGS sequence"/>
</dbReference>